<keyword evidence="4" id="KW-1185">Reference proteome</keyword>
<organism evidence="3 4">
    <name type="scientific">Chironomus riparius</name>
    <dbReference type="NCBI Taxonomy" id="315576"/>
    <lineage>
        <taxon>Eukaryota</taxon>
        <taxon>Metazoa</taxon>
        <taxon>Ecdysozoa</taxon>
        <taxon>Arthropoda</taxon>
        <taxon>Hexapoda</taxon>
        <taxon>Insecta</taxon>
        <taxon>Pterygota</taxon>
        <taxon>Neoptera</taxon>
        <taxon>Endopterygota</taxon>
        <taxon>Diptera</taxon>
        <taxon>Nematocera</taxon>
        <taxon>Chironomoidea</taxon>
        <taxon>Chironomidae</taxon>
        <taxon>Chironominae</taxon>
        <taxon>Chironomus</taxon>
    </lineage>
</organism>
<dbReference type="GO" id="GO:0005509">
    <property type="term" value="F:calcium ion binding"/>
    <property type="evidence" value="ECO:0007669"/>
    <property type="project" value="TreeGrafter"/>
</dbReference>
<dbReference type="GO" id="GO:0005544">
    <property type="term" value="F:calcium-dependent phospholipid binding"/>
    <property type="evidence" value="ECO:0007669"/>
    <property type="project" value="TreeGrafter"/>
</dbReference>
<dbReference type="Proteomes" id="UP001153620">
    <property type="component" value="Chromosome 1"/>
</dbReference>
<feature type="domain" description="C2" evidence="2">
    <location>
        <begin position="264"/>
        <end position="367"/>
    </location>
</feature>
<evidence type="ECO:0000259" key="2">
    <source>
        <dbReference type="SMART" id="SM00239"/>
    </source>
</evidence>
<dbReference type="OrthoDB" id="67700at2759"/>
<dbReference type="GO" id="GO:0070382">
    <property type="term" value="C:exocytic vesicle"/>
    <property type="evidence" value="ECO:0007669"/>
    <property type="project" value="TreeGrafter"/>
</dbReference>
<dbReference type="InterPro" id="IPR000008">
    <property type="entry name" value="C2_dom"/>
</dbReference>
<dbReference type="SUPFAM" id="SSF49562">
    <property type="entry name" value="C2 domain (Calcium/lipid-binding domain, CaLB)"/>
    <property type="match status" value="2"/>
</dbReference>
<accession>A0A9N9RKB3</accession>
<feature type="domain" description="C2" evidence="2">
    <location>
        <begin position="395"/>
        <end position="493"/>
    </location>
</feature>
<evidence type="ECO:0000256" key="1">
    <source>
        <dbReference type="SAM" id="MobiDB-lite"/>
    </source>
</evidence>
<feature type="compositionally biased region" description="Polar residues" evidence="1">
    <location>
        <begin position="31"/>
        <end position="49"/>
    </location>
</feature>
<dbReference type="GO" id="GO:0000149">
    <property type="term" value="F:SNARE binding"/>
    <property type="evidence" value="ECO:0007669"/>
    <property type="project" value="TreeGrafter"/>
</dbReference>
<reference evidence="3" key="1">
    <citation type="submission" date="2022-01" db="EMBL/GenBank/DDBJ databases">
        <authorList>
            <person name="King R."/>
        </authorList>
    </citation>
    <scope>NUCLEOTIDE SEQUENCE</scope>
</reference>
<dbReference type="InterPro" id="IPR035892">
    <property type="entry name" value="C2_domain_sf"/>
</dbReference>
<feature type="region of interest" description="Disordered" evidence="1">
    <location>
        <begin position="27"/>
        <end position="146"/>
    </location>
</feature>
<feature type="region of interest" description="Disordered" evidence="1">
    <location>
        <begin position="200"/>
        <end position="219"/>
    </location>
</feature>
<feature type="compositionally biased region" description="Basic and acidic residues" evidence="1">
    <location>
        <begin position="126"/>
        <end position="140"/>
    </location>
</feature>
<dbReference type="GO" id="GO:0017156">
    <property type="term" value="P:calcium-ion regulated exocytosis"/>
    <property type="evidence" value="ECO:0007669"/>
    <property type="project" value="TreeGrafter"/>
</dbReference>
<dbReference type="AlphaFoldDB" id="A0A9N9RKB3"/>
<evidence type="ECO:0000313" key="4">
    <source>
        <dbReference type="Proteomes" id="UP001153620"/>
    </source>
</evidence>
<sequence>MSAHGAAWFAHRLDSWSKIAREKVKRAADLNNESPTNTSSDDGSPSAISIQKDCSRDAAKSASSSFEEPYGKGSPLSSSPSPSIVLQHQSKSFPPRHLARTSSISSESSVENLHQTRGSSPQIRFSDARGHHTSLQEDGKFIYSRSPSPMRDLRCLSLDARSMSPSSAEHEKLKVSSPSQANLFSPSALFQSCSSPKINRPPLLLQPRNDPCSSNNPAPPSPLGALQLDLYTRQLGPIMYNAPENSICVGKLHLRVTYDSKCSDLAVHLIEAHNLSPSDENGFREVYVRLEIKPEIDQRKRETNIFRFETNPYFNQHFKFPISRDQLQLTETELILLVLDADKSNDISGELKINLADMDLSKSNEIWGDIIKVKRQAIDRPELLISLNYLPQAARLTLVVIRAKNLENDELFARIYLIQNGKRVKKKKTEFSKKSYNEHIWNEAFTFNLPSSNFNNSGLEIYILENGNNEQDAVGSCGIGLDDSIGKDDTLGRDHWKEMMHNPRKPISRWHPIITQ</sequence>
<dbReference type="Gene3D" id="2.60.40.150">
    <property type="entry name" value="C2 domain"/>
    <property type="match status" value="2"/>
</dbReference>
<dbReference type="GO" id="GO:0030276">
    <property type="term" value="F:clathrin binding"/>
    <property type="evidence" value="ECO:0007669"/>
    <property type="project" value="TreeGrafter"/>
</dbReference>
<dbReference type="EMBL" id="OU895877">
    <property type="protein sequence ID" value="CAG9798574.1"/>
    <property type="molecule type" value="Genomic_DNA"/>
</dbReference>
<dbReference type="PANTHER" id="PTHR10024:SF378">
    <property type="entry name" value="SYNAPTOTAGMIN BETA, ISOFORM D"/>
    <property type="match status" value="1"/>
</dbReference>
<dbReference type="Pfam" id="PF00168">
    <property type="entry name" value="C2"/>
    <property type="match status" value="2"/>
</dbReference>
<gene>
    <name evidence="3" type="ORF">CHIRRI_LOCUS1556</name>
</gene>
<dbReference type="SMART" id="SM00239">
    <property type="entry name" value="C2"/>
    <property type="match status" value="2"/>
</dbReference>
<dbReference type="GO" id="GO:0001786">
    <property type="term" value="F:phosphatidylserine binding"/>
    <property type="evidence" value="ECO:0007669"/>
    <property type="project" value="TreeGrafter"/>
</dbReference>
<dbReference type="CDD" id="cd00276">
    <property type="entry name" value="C2B_Synaptotagmin"/>
    <property type="match status" value="1"/>
</dbReference>
<feature type="compositionally biased region" description="Low complexity" evidence="1">
    <location>
        <begin position="74"/>
        <end position="83"/>
    </location>
</feature>
<reference evidence="3" key="2">
    <citation type="submission" date="2022-10" db="EMBL/GenBank/DDBJ databases">
        <authorList>
            <consortium name="ENA_rothamsted_submissions"/>
            <consortium name="culmorum"/>
            <person name="King R."/>
        </authorList>
    </citation>
    <scope>NUCLEOTIDE SEQUENCE</scope>
</reference>
<evidence type="ECO:0000313" key="3">
    <source>
        <dbReference type="EMBL" id="CAG9798574.1"/>
    </source>
</evidence>
<protein>
    <recommendedName>
        <fullName evidence="2">C2 domain-containing protein</fullName>
    </recommendedName>
</protein>
<dbReference type="PANTHER" id="PTHR10024">
    <property type="entry name" value="SYNAPTOTAGMIN"/>
    <property type="match status" value="1"/>
</dbReference>
<feature type="compositionally biased region" description="Polar residues" evidence="1">
    <location>
        <begin position="110"/>
        <end position="123"/>
    </location>
</feature>
<proteinExistence type="predicted"/>
<dbReference type="FunFam" id="2.60.40.150:FF:000179">
    <property type="entry name" value="synaptotagmin-5 isoform X2"/>
    <property type="match status" value="1"/>
</dbReference>
<dbReference type="GO" id="GO:0005886">
    <property type="term" value="C:plasma membrane"/>
    <property type="evidence" value="ECO:0007669"/>
    <property type="project" value="TreeGrafter"/>
</dbReference>
<name>A0A9N9RKB3_9DIPT</name>